<dbReference type="InterPro" id="IPR029442">
    <property type="entry name" value="GyrI-like"/>
</dbReference>
<organism evidence="2 3">
    <name type="scientific">Oceanobacillus jeddahense</name>
    <dbReference type="NCBI Taxonomy" id="1462527"/>
    <lineage>
        <taxon>Bacteria</taxon>
        <taxon>Bacillati</taxon>
        <taxon>Bacillota</taxon>
        <taxon>Bacilli</taxon>
        <taxon>Bacillales</taxon>
        <taxon>Bacillaceae</taxon>
        <taxon>Oceanobacillus</taxon>
    </lineage>
</organism>
<dbReference type="SMART" id="SM00871">
    <property type="entry name" value="AraC_E_bind"/>
    <property type="match status" value="1"/>
</dbReference>
<dbReference type="Pfam" id="PF06445">
    <property type="entry name" value="GyrI-like"/>
    <property type="match status" value="1"/>
</dbReference>
<dbReference type="Proteomes" id="UP001059773">
    <property type="component" value="Chromosome"/>
</dbReference>
<dbReference type="InterPro" id="IPR010499">
    <property type="entry name" value="AraC_E-bd"/>
</dbReference>
<dbReference type="InterPro" id="IPR011256">
    <property type="entry name" value="Reg_factor_effector_dom_sf"/>
</dbReference>
<name>A0ABY5JYD7_9BACI</name>
<proteinExistence type="predicted"/>
<accession>A0ABY5JYD7</accession>
<sequence length="157" mass="18409">MSNMEYEIKTLPAYRAMGLKCDVSFTDIETIKNVIESSISRAEEFAYPVNPRVRLGLSYHLRPDGFIYYSVYEVQGKQPLLDNMVEINIPEMTYLVVKHSGESIEGTYEKIMKWIEESDYIPYREEGVEYYDELPIKHERYLSEGSDFEILIPLNKL</sequence>
<dbReference type="Gene3D" id="3.20.80.10">
    <property type="entry name" value="Regulatory factor, effector binding domain"/>
    <property type="match status" value="1"/>
</dbReference>
<keyword evidence="3" id="KW-1185">Reference proteome</keyword>
<feature type="domain" description="AraC effector-binding" evidence="1">
    <location>
        <begin position="4"/>
        <end position="155"/>
    </location>
</feature>
<evidence type="ECO:0000313" key="3">
    <source>
        <dbReference type="Proteomes" id="UP001059773"/>
    </source>
</evidence>
<evidence type="ECO:0000313" key="2">
    <source>
        <dbReference type="EMBL" id="UUI04178.1"/>
    </source>
</evidence>
<dbReference type="SUPFAM" id="SSF55136">
    <property type="entry name" value="Probable bacterial effector-binding domain"/>
    <property type="match status" value="1"/>
</dbReference>
<gene>
    <name evidence="2" type="ORF">NP439_05745</name>
</gene>
<dbReference type="EMBL" id="CP101914">
    <property type="protein sequence ID" value="UUI04178.1"/>
    <property type="molecule type" value="Genomic_DNA"/>
</dbReference>
<evidence type="ECO:0000259" key="1">
    <source>
        <dbReference type="SMART" id="SM00871"/>
    </source>
</evidence>
<protein>
    <submittedName>
        <fullName evidence="2">GyrI-like domain-containing protein</fullName>
    </submittedName>
</protein>
<reference evidence="2" key="1">
    <citation type="submission" date="2022-07" db="EMBL/GenBank/DDBJ databases">
        <title>FELIX.</title>
        <authorList>
            <person name="Wan K.H."/>
            <person name="Park S."/>
            <person name="Lawrence Q."/>
            <person name="Eichenberger J.P."/>
            <person name="Booth B.W."/>
            <person name="Piaggio A.J."/>
            <person name="Chandler J.C."/>
            <person name="Franklin A.B."/>
            <person name="Celniker S.E."/>
        </authorList>
    </citation>
    <scope>NUCLEOTIDE SEQUENCE</scope>
    <source>
        <strain evidence="2">QA-1986 374</strain>
    </source>
</reference>
<dbReference type="RefSeq" id="WP_256709144.1">
    <property type="nucleotide sequence ID" value="NZ_CP101914.1"/>
</dbReference>